<accession>A0A399QV93</accession>
<gene>
    <name evidence="1" type="ORF">D1224_11150</name>
</gene>
<keyword evidence="2" id="KW-1185">Reference proteome</keyword>
<dbReference type="AlphaFoldDB" id="A0A399QV93"/>
<reference evidence="1 2" key="1">
    <citation type="submission" date="2018-08" db="EMBL/GenBank/DDBJ databases">
        <title>Henriciella mobilis sp. nov., isolated from seawater.</title>
        <authorList>
            <person name="Cheng H."/>
            <person name="Wu Y.-H."/>
            <person name="Xu X.-W."/>
            <person name="Guo L.-L."/>
        </authorList>
    </citation>
    <scope>NUCLEOTIDE SEQUENCE [LARGE SCALE GENOMIC DNA]</scope>
    <source>
        <strain evidence="1 2">CCUG66934</strain>
    </source>
</reference>
<evidence type="ECO:0000313" key="2">
    <source>
        <dbReference type="Proteomes" id="UP000265431"/>
    </source>
</evidence>
<dbReference type="Proteomes" id="UP000265431">
    <property type="component" value="Unassembled WGS sequence"/>
</dbReference>
<dbReference type="EMBL" id="QWGB01000007">
    <property type="protein sequence ID" value="RIJ22115.1"/>
    <property type="molecule type" value="Genomic_DNA"/>
</dbReference>
<organism evidence="1 2">
    <name type="scientific">Henriciella barbarensis</name>
    <dbReference type="NCBI Taxonomy" id="86342"/>
    <lineage>
        <taxon>Bacteria</taxon>
        <taxon>Pseudomonadati</taxon>
        <taxon>Pseudomonadota</taxon>
        <taxon>Alphaproteobacteria</taxon>
        <taxon>Hyphomonadales</taxon>
        <taxon>Hyphomonadaceae</taxon>
        <taxon>Henriciella</taxon>
    </lineage>
</organism>
<protein>
    <submittedName>
        <fullName evidence="1">Uncharacterized protein</fullName>
    </submittedName>
</protein>
<evidence type="ECO:0000313" key="1">
    <source>
        <dbReference type="EMBL" id="RIJ22115.1"/>
    </source>
</evidence>
<name>A0A399QV93_9PROT</name>
<sequence length="76" mass="8656">MKAPTFRENDAVIDMLVDASVEMEGVGSFSGRETIRYSHIKQFIKSWAEPAKNVYKHSTMFGPETDFFVPDYTACE</sequence>
<proteinExistence type="predicted"/>
<comment type="caution">
    <text evidence="1">The sequence shown here is derived from an EMBL/GenBank/DDBJ whole genome shotgun (WGS) entry which is preliminary data.</text>
</comment>